<gene>
    <name evidence="2" type="ORF">CLV60_11147</name>
</gene>
<sequence>MILVCALHTCNYCFTGLLAGQPDILCPVILIINMRHTLLLIFTLCCFYTRLLGQIVPKPDSEDSAKLVNAIQYLQIQENIPKAPSTIQSPNVASFGSHGEIPVSLYTGKPEISVNLHEVSDGPVKLPISLIYDAAGVRPEQHPGWVGMNFTLSTHYAITRTVRDAPDDNKPNASTLGEHGYAYHTALLNGVDWSQSAGIIAIANTTLNQIHIDTEPDEFSFSAPGFSGKFYLGSDAKWKVQSERPLRVQLINSGIPLYPPFTPPTFTGNQWDSFNNQHYAEHFEGFIITDEFGTQYIFGGSDNSYLEYSLDFFNQGKSNWTCNSWYLKSIVRPTGQTIQFLYERGDFLAQMYIAIYNKMARVNGGNLFSCSNWSSLIGQMGPYNGKLISPIYLKQITADNFRVIYNTSISNELPYSQDIFDSYINGLSLSIPGFTKRDYLTYLYDCFYPNNTGPNNCGSPSLAQLLAKLKWRKLDKIVIQNGSGITIKEFELTFNNIASERLMLQKVQEKSGYNANKLPAYEFTYYADPQLSLPPYCKSHTDHWGFNNGKLINVNVDFNDFGNYGLSFRNPAVFEKYYRLGALSQIKYPTGGITKFWFEPHRYSKEVKLKRWEGEDALASNQIAGGLRIREIVSYDPGLGLPAVSKKYYYLASFNAASPDTSSSALSSGVLGGKTQYYWPDYKPLPETAGVLVEEDIFSTQSVLPISENAMGVHIGYSQVIERSSTEGWKVHQFSNFDNGYRDEAPSGFLQTSATPYQPYNNKSYTRGKLLNLSSYYQNGNLASKTTQIFNPVGPLGEYSARSVKTLVELLCQTNHKVYEGTASLIDVRKFLPTEIIQNTYDQDDPVLFSSSVASRVYWPNGQLDIEGQSDSRGRMIKNRYRYPLNQGDAASIAMTSKYIIGPVVEMLKYSGLDVSPTPIRATTISYDLFSGNYQPKKVESKLGFTPTFTTDIEFLTYDPRGNLLTYKELNGPANKLEYFGPADVGKTDLLKKRTIADGTSAAQSTSYDYKPGVGVETIQDPNGKTIFYEYDGFNRLKSAISNNAGGPKRAGYCYNLAGQVVDCAPLTPTGTVSAPPLLLISEAALPVTLVEFNAVRRENAALLSWTTTHESNSDHFAVERSGDGKQWESIGTIKSHVESDEKQFYTFTDTAPLPSENLYRLKMVDQDGSYAYSRIQSVTFGDQRDAVLYPNPITVGNKLQIRVSDPSAITRIAIFDSGGDEVLSARWQPEIDVSSLSAGLYVVRIAYRDGSTGIHRIAKQ</sequence>
<evidence type="ECO:0000313" key="2">
    <source>
        <dbReference type="EMBL" id="PSL25596.1"/>
    </source>
</evidence>
<name>A0A2P8FV43_9BACT</name>
<dbReference type="InterPro" id="IPR026444">
    <property type="entry name" value="Secre_tail"/>
</dbReference>
<organism evidence="2 3">
    <name type="scientific">Dyadobacter jiangsuensis</name>
    <dbReference type="NCBI Taxonomy" id="1591085"/>
    <lineage>
        <taxon>Bacteria</taxon>
        <taxon>Pseudomonadati</taxon>
        <taxon>Bacteroidota</taxon>
        <taxon>Cytophagia</taxon>
        <taxon>Cytophagales</taxon>
        <taxon>Spirosomataceae</taxon>
        <taxon>Dyadobacter</taxon>
    </lineage>
</organism>
<feature type="domain" description="Secretion system C-terminal sorting" evidence="1">
    <location>
        <begin position="1189"/>
        <end position="1252"/>
    </location>
</feature>
<evidence type="ECO:0000259" key="1">
    <source>
        <dbReference type="Pfam" id="PF18962"/>
    </source>
</evidence>
<dbReference type="InterPro" id="IPR013783">
    <property type="entry name" value="Ig-like_fold"/>
</dbReference>
<dbReference type="Gene3D" id="2.60.40.10">
    <property type="entry name" value="Immunoglobulins"/>
    <property type="match status" value="1"/>
</dbReference>
<proteinExistence type="predicted"/>
<dbReference type="NCBIfam" id="TIGR04183">
    <property type="entry name" value="Por_Secre_tail"/>
    <property type="match status" value="1"/>
</dbReference>
<dbReference type="AlphaFoldDB" id="A0A2P8FV43"/>
<comment type="caution">
    <text evidence="2">The sequence shown here is derived from an EMBL/GenBank/DDBJ whole genome shotgun (WGS) entry which is preliminary data.</text>
</comment>
<protein>
    <submittedName>
        <fullName evidence="2">Putative secreted protein (Por secretion system target)</fullName>
    </submittedName>
</protein>
<keyword evidence="3" id="KW-1185">Reference proteome</keyword>
<dbReference type="Pfam" id="PF18962">
    <property type="entry name" value="Por_Secre_tail"/>
    <property type="match status" value="1"/>
</dbReference>
<accession>A0A2P8FV43</accession>
<reference evidence="2 3" key="1">
    <citation type="submission" date="2018-03" db="EMBL/GenBank/DDBJ databases">
        <title>Genomic Encyclopedia of Archaeal and Bacterial Type Strains, Phase II (KMG-II): from individual species to whole genera.</title>
        <authorList>
            <person name="Goeker M."/>
        </authorList>
    </citation>
    <scope>NUCLEOTIDE SEQUENCE [LARGE SCALE GENOMIC DNA]</scope>
    <source>
        <strain evidence="2 3">DSM 29057</strain>
    </source>
</reference>
<dbReference type="Gene3D" id="2.180.10.10">
    <property type="entry name" value="RHS repeat-associated core"/>
    <property type="match status" value="1"/>
</dbReference>
<dbReference type="Proteomes" id="UP000241964">
    <property type="component" value="Unassembled WGS sequence"/>
</dbReference>
<dbReference type="RefSeq" id="WP_170118835.1">
    <property type="nucleotide sequence ID" value="NZ_PYAS01000011.1"/>
</dbReference>
<dbReference type="EMBL" id="PYAS01000011">
    <property type="protein sequence ID" value="PSL25596.1"/>
    <property type="molecule type" value="Genomic_DNA"/>
</dbReference>
<evidence type="ECO:0000313" key="3">
    <source>
        <dbReference type="Proteomes" id="UP000241964"/>
    </source>
</evidence>